<keyword evidence="6" id="KW-0539">Nucleus</keyword>
<sequence>MSTANASGSDSNNNSKIPSKFVSADVVQDDHAPLWCYVSILDKSSEGGGNKSWSCNFCQKVYKSSYSRVKAHLLRIYGTGISVCASVNDQYLVELKSIVELAENNVKPKHVPLPTEKMHQNSLLKKRKVGPLEKAFNLENRDNLKALIARMFYSSRLPFNLARNPYYVNSYSFAANHMLNGFLPPRYNALRTTLLQQEKAQVERLLKLIKSTWNAKGVSIVSDGWTNVQRRPLINFMATSEGGPICLKAINASDEIKNKHYMADKMIEVIKEVGEQNVVQIITDNAIVKISFPKFFWNPCVVHTLNLALKNIFVDDVSFVKNFVMNHSMRLAIFNHFSPLKLLAIAETHFASILVMLKRFKLLKGALQTMVISEEWNSYREDDVGKAQVAKEFILNDVWWDKITYILNFTEPIYSMLRACDTDSPTLHLIYEMWDSIIEKVKTSIYRYEGKKLNDTSTFYEVDYSILIDRWTKSCTPLHYMAHSLNPRYYSDEWLQEAPNRISSHEDEKISMERNKCLKKLFTTTEERRKVSLEYADFSSKAHNFVSFDSIEDRWTLDAKSWWIMHGSSAPLIQKLSLKLLVQPSSSSCCERNWSTYSFIHSLKRNKLNPKRAENLVYVHTNLRLLSRKSEEYMQGSTRTWDIGGDAWGSFDGVENLEVTSLSLDEPEMETVLFIDDGQGGDEIDTIPIS</sequence>
<feature type="domain" description="BED-type" evidence="8">
    <location>
        <begin position="29"/>
        <end position="91"/>
    </location>
</feature>
<keyword evidence="4" id="KW-0862">Zinc</keyword>
<dbReference type="Proteomes" id="UP000075243">
    <property type="component" value="Unassembled WGS sequence"/>
</dbReference>
<dbReference type="InterPro" id="IPR007021">
    <property type="entry name" value="DUF659"/>
</dbReference>
<evidence type="ECO:0000256" key="3">
    <source>
        <dbReference type="ARBA" id="ARBA00022771"/>
    </source>
</evidence>
<dbReference type="GO" id="GO:0008270">
    <property type="term" value="F:zinc ion binding"/>
    <property type="evidence" value="ECO:0007669"/>
    <property type="project" value="UniProtKB-KW"/>
</dbReference>
<evidence type="ECO:0000256" key="2">
    <source>
        <dbReference type="ARBA" id="ARBA00022723"/>
    </source>
</evidence>
<dbReference type="AlphaFoldDB" id="A0A151RZJ1"/>
<evidence type="ECO:0000256" key="1">
    <source>
        <dbReference type="ARBA" id="ARBA00004123"/>
    </source>
</evidence>
<dbReference type="OMA" id="VMAICES"/>
<keyword evidence="5" id="KW-0238">DNA-binding</keyword>
<dbReference type="Pfam" id="PF04937">
    <property type="entry name" value="DUF659"/>
    <property type="match status" value="1"/>
</dbReference>
<organism evidence="9 10">
    <name type="scientific">Cajanus cajan</name>
    <name type="common">Pigeon pea</name>
    <name type="synonym">Cajanus indicus</name>
    <dbReference type="NCBI Taxonomy" id="3821"/>
    <lineage>
        <taxon>Eukaryota</taxon>
        <taxon>Viridiplantae</taxon>
        <taxon>Streptophyta</taxon>
        <taxon>Embryophyta</taxon>
        <taxon>Tracheophyta</taxon>
        <taxon>Spermatophyta</taxon>
        <taxon>Magnoliopsida</taxon>
        <taxon>eudicotyledons</taxon>
        <taxon>Gunneridae</taxon>
        <taxon>Pentapetalae</taxon>
        <taxon>rosids</taxon>
        <taxon>fabids</taxon>
        <taxon>Fabales</taxon>
        <taxon>Fabaceae</taxon>
        <taxon>Papilionoideae</taxon>
        <taxon>50 kb inversion clade</taxon>
        <taxon>NPAAA clade</taxon>
        <taxon>indigoferoid/millettioid clade</taxon>
        <taxon>Phaseoleae</taxon>
        <taxon>Cajanus</taxon>
    </lineage>
</organism>
<comment type="subcellular location">
    <subcellularLocation>
        <location evidence="1">Nucleus</location>
    </subcellularLocation>
</comment>
<dbReference type="PROSITE" id="PS50808">
    <property type="entry name" value="ZF_BED"/>
    <property type="match status" value="1"/>
</dbReference>
<dbReference type="InterPro" id="IPR012337">
    <property type="entry name" value="RNaseH-like_sf"/>
</dbReference>
<evidence type="ECO:0000256" key="7">
    <source>
        <dbReference type="PROSITE-ProRule" id="PRU00027"/>
    </source>
</evidence>
<dbReference type="PANTHER" id="PTHR32166">
    <property type="entry name" value="OSJNBA0013A04.12 PROTEIN"/>
    <property type="match status" value="1"/>
</dbReference>
<proteinExistence type="predicted"/>
<keyword evidence="3 7" id="KW-0863">Zinc-finger</keyword>
<evidence type="ECO:0000313" key="9">
    <source>
        <dbReference type="EMBL" id="KYP47960.1"/>
    </source>
</evidence>
<dbReference type="STRING" id="3821.A0A151RZJ1"/>
<evidence type="ECO:0000256" key="5">
    <source>
        <dbReference type="ARBA" id="ARBA00023125"/>
    </source>
</evidence>
<dbReference type="EMBL" id="KQ483512">
    <property type="protein sequence ID" value="KYP47960.1"/>
    <property type="molecule type" value="Genomic_DNA"/>
</dbReference>
<dbReference type="GO" id="GO:0003677">
    <property type="term" value="F:DNA binding"/>
    <property type="evidence" value="ECO:0007669"/>
    <property type="project" value="UniProtKB-KW"/>
</dbReference>
<protein>
    <recommendedName>
        <fullName evidence="8">BED-type domain-containing protein</fullName>
    </recommendedName>
</protein>
<name>A0A151RZJ1_CAJCA</name>
<dbReference type="InterPro" id="IPR008906">
    <property type="entry name" value="HATC_C_dom"/>
</dbReference>
<keyword evidence="10" id="KW-1185">Reference proteome</keyword>
<dbReference type="Gramene" id="C.cajan_34558.t">
    <property type="protein sequence ID" value="C.cajan_34558.t"/>
    <property type="gene ID" value="C.cajan_34558"/>
</dbReference>
<dbReference type="GO" id="GO:0046983">
    <property type="term" value="F:protein dimerization activity"/>
    <property type="evidence" value="ECO:0007669"/>
    <property type="project" value="InterPro"/>
</dbReference>
<accession>A0A151RZJ1</accession>
<dbReference type="Pfam" id="PF05699">
    <property type="entry name" value="Dimer_Tnp_hAT"/>
    <property type="match status" value="1"/>
</dbReference>
<evidence type="ECO:0000313" key="10">
    <source>
        <dbReference type="Proteomes" id="UP000075243"/>
    </source>
</evidence>
<dbReference type="InterPro" id="IPR003656">
    <property type="entry name" value="Znf_BED"/>
</dbReference>
<evidence type="ECO:0000256" key="6">
    <source>
        <dbReference type="ARBA" id="ARBA00023242"/>
    </source>
</evidence>
<dbReference type="PANTHER" id="PTHR32166:SF81">
    <property type="entry name" value="OS06G0658400 PROTEIN"/>
    <property type="match status" value="1"/>
</dbReference>
<dbReference type="GO" id="GO:0005634">
    <property type="term" value="C:nucleus"/>
    <property type="evidence" value="ECO:0007669"/>
    <property type="project" value="UniProtKB-SubCell"/>
</dbReference>
<keyword evidence="2" id="KW-0479">Metal-binding</keyword>
<evidence type="ECO:0000259" key="8">
    <source>
        <dbReference type="PROSITE" id="PS50808"/>
    </source>
</evidence>
<reference evidence="9" key="1">
    <citation type="journal article" date="2012" name="Nat. Biotechnol.">
        <title>Draft genome sequence of pigeonpea (Cajanus cajan), an orphan legume crop of resource-poor farmers.</title>
        <authorList>
            <person name="Varshney R.K."/>
            <person name="Chen W."/>
            <person name="Li Y."/>
            <person name="Bharti A.K."/>
            <person name="Saxena R.K."/>
            <person name="Schlueter J.A."/>
            <person name="Donoghue M.T."/>
            <person name="Azam S."/>
            <person name="Fan G."/>
            <person name="Whaley A.M."/>
            <person name="Farmer A.D."/>
            <person name="Sheridan J."/>
            <person name="Iwata A."/>
            <person name="Tuteja R."/>
            <person name="Penmetsa R.V."/>
            <person name="Wu W."/>
            <person name="Upadhyaya H.D."/>
            <person name="Yang S.P."/>
            <person name="Shah T."/>
            <person name="Saxena K.B."/>
            <person name="Michael T."/>
            <person name="McCombie W.R."/>
            <person name="Yang B."/>
            <person name="Zhang G."/>
            <person name="Yang H."/>
            <person name="Wang J."/>
            <person name="Spillane C."/>
            <person name="Cook D.R."/>
            <person name="May G.D."/>
            <person name="Xu X."/>
            <person name="Jackson S.A."/>
        </authorList>
    </citation>
    <scope>NUCLEOTIDE SEQUENCE [LARGE SCALE GENOMIC DNA]</scope>
</reference>
<evidence type="ECO:0000256" key="4">
    <source>
        <dbReference type="ARBA" id="ARBA00022833"/>
    </source>
</evidence>
<dbReference type="SUPFAM" id="SSF53098">
    <property type="entry name" value="Ribonuclease H-like"/>
    <property type="match status" value="1"/>
</dbReference>
<gene>
    <name evidence="9" type="ORF">KK1_030375</name>
</gene>